<proteinExistence type="predicted"/>
<reference evidence="3" key="1">
    <citation type="submission" date="2017-09" db="EMBL/GenBank/DDBJ databases">
        <authorList>
            <person name="Regsiter A."/>
            <person name="William W."/>
        </authorList>
    </citation>
    <scope>NUCLEOTIDE SEQUENCE [LARGE SCALE GENOMIC DNA]</scope>
    <source>
        <strain evidence="3">500-1</strain>
    </source>
</reference>
<dbReference type="Proteomes" id="UP000219215">
    <property type="component" value="Chromosome DPRO"/>
</dbReference>
<sequence>MTYHGSMTTSVAIARIQEYESTLLDSATALLLEEIGFTPSPGERILVKPNLVSGTNARHCCSNGLVVKAACAYLLDCGAHVTVADSPGYGPASQVARKAGLTEPLGKLGLSVQTLKRATPLELTGGGTIGISQDALEADRILNIPKLKVHCQMTMSGAVKNLFGCVVGFRKAVAHNRLGHSHDVFRSMLMDVYEALPHASHLMDAIHPLHKDGPINGEPYELGMLTASSSGIAIDTAAYHILGLQPDQIPLWQEAISRDMDGATAESIRYPLEQPELFTHDGFILSEERPLDFHIMRILKGRVRSLLKYFKK</sequence>
<evidence type="ECO:0000313" key="2">
    <source>
        <dbReference type="EMBL" id="SOB59907.1"/>
    </source>
</evidence>
<name>A0A2C8FBU7_9BACT</name>
<dbReference type="KEGG" id="pprf:DPRO_2997"/>
<protein>
    <recommendedName>
        <fullName evidence="1">DUF362 domain-containing protein</fullName>
    </recommendedName>
</protein>
<dbReference type="Pfam" id="PF04015">
    <property type="entry name" value="DUF362"/>
    <property type="match status" value="1"/>
</dbReference>
<evidence type="ECO:0000259" key="1">
    <source>
        <dbReference type="Pfam" id="PF04015"/>
    </source>
</evidence>
<organism evidence="2 3">
    <name type="scientific">Pseudodesulfovibrio profundus</name>
    <dbReference type="NCBI Taxonomy" id="57320"/>
    <lineage>
        <taxon>Bacteria</taxon>
        <taxon>Pseudomonadati</taxon>
        <taxon>Thermodesulfobacteriota</taxon>
        <taxon>Desulfovibrionia</taxon>
        <taxon>Desulfovibrionales</taxon>
        <taxon>Desulfovibrionaceae</taxon>
    </lineage>
</organism>
<accession>A0A2C8FBU7</accession>
<keyword evidence="3" id="KW-1185">Reference proteome</keyword>
<evidence type="ECO:0000313" key="3">
    <source>
        <dbReference type="Proteomes" id="UP000219215"/>
    </source>
</evidence>
<gene>
    <name evidence="2" type="ORF">DPRO_2997</name>
</gene>
<dbReference type="InterPro" id="IPR007160">
    <property type="entry name" value="DUF362"/>
</dbReference>
<dbReference type="AlphaFoldDB" id="A0A2C8FBU7"/>
<dbReference type="EMBL" id="LT907975">
    <property type="protein sequence ID" value="SOB59907.1"/>
    <property type="molecule type" value="Genomic_DNA"/>
</dbReference>
<feature type="domain" description="DUF362" evidence="1">
    <location>
        <begin position="45"/>
        <end position="239"/>
    </location>
</feature>